<comment type="caution">
    <text evidence="2">The sequence shown here is derived from an EMBL/GenBank/DDBJ whole genome shotgun (WGS) entry which is preliminary data.</text>
</comment>
<gene>
    <name evidence="2" type="ORF">NP233_g12810</name>
</gene>
<keyword evidence="3" id="KW-1185">Reference proteome</keyword>
<evidence type="ECO:0000313" key="3">
    <source>
        <dbReference type="Proteomes" id="UP001213000"/>
    </source>
</evidence>
<proteinExistence type="predicted"/>
<feature type="region of interest" description="Disordered" evidence="1">
    <location>
        <begin position="252"/>
        <end position="271"/>
    </location>
</feature>
<dbReference type="EMBL" id="JANIEX010002013">
    <property type="protein sequence ID" value="KAJ3552727.1"/>
    <property type="molecule type" value="Genomic_DNA"/>
</dbReference>
<accession>A0AAD5VF28</accession>
<protein>
    <submittedName>
        <fullName evidence="2">Uncharacterized protein</fullName>
    </submittedName>
</protein>
<dbReference type="AlphaFoldDB" id="A0AAD5VF28"/>
<evidence type="ECO:0000256" key="1">
    <source>
        <dbReference type="SAM" id="MobiDB-lite"/>
    </source>
</evidence>
<name>A0AAD5VF28_9AGAR</name>
<organism evidence="2 3">
    <name type="scientific">Leucocoprinus birnbaumii</name>
    <dbReference type="NCBI Taxonomy" id="56174"/>
    <lineage>
        <taxon>Eukaryota</taxon>
        <taxon>Fungi</taxon>
        <taxon>Dikarya</taxon>
        <taxon>Basidiomycota</taxon>
        <taxon>Agaricomycotina</taxon>
        <taxon>Agaricomycetes</taxon>
        <taxon>Agaricomycetidae</taxon>
        <taxon>Agaricales</taxon>
        <taxon>Agaricineae</taxon>
        <taxon>Agaricaceae</taxon>
        <taxon>Leucocoprinus</taxon>
    </lineage>
</organism>
<dbReference type="Proteomes" id="UP001213000">
    <property type="component" value="Unassembled WGS sequence"/>
</dbReference>
<sequence length="271" mass="30822">MINIIDTSSGFYFLSNVLLEGNFPFHLKSLNISILVPGRANVCDQDLVHFLIQQSDSLIELSLHCNEQTLLSLPPDSFPNLVTLGGSSLTMKYLANRPSIRELNWNSLGKPGLDLILWDERQMQQILSPIESLTIGIVPLSHPNARGRQPLSAISPYLNSLRQLILVGDFLPEDFDEIPRLPQLEYFFVACLDKKRILPRPLQRGFVYQWFSASQTLTEVAFLKGSYGWGGNKTFRRWRRDEESGEIWRMDMGAEPKNDETPHPILTQLGL</sequence>
<reference evidence="2" key="1">
    <citation type="submission" date="2022-07" db="EMBL/GenBank/DDBJ databases">
        <title>Genome Sequence of Leucocoprinus birnbaumii.</title>
        <authorList>
            <person name="Buettner E."/>
        </authorList>
    </citation>
    <scope>NUCLEOTIDE SEQUENCE</scope>
    <source>
        <strain evidence="2">VT141</strain>
    </source>
</reference>
<evidence type="ECO:0000313" key="2">
    <source>
        <dbReference type="EMBL" id="KAJ3552727.1"/>
    </source>
</evidence>
<feature type="compositionally biased region" description="Basic and acidic residues" evidence="1">
    <location>
        <begin position="252"/>
        <end position="262"/>
    </location>
</feature>